<evidence type="ECO:0000313" key="2">
    <source>
        <dbReference type="Proteomes" id="UP000321258"/>
    </source>
</evidence>
<dbReference type="EMBL" id="BJZT01000060">
    <property type="protein sequence ID" value="GEP01850.1"/>
    <property type="molecule type" value="Genomic_DNA"/>
</dbReference>
<keyword evidence="2" id="KW-1185">Reference proteome</keyword>
<sequence>MNERAGRAVREPAGRSGTAAVATVFVRARRVVLAIGIVGCSVSGHVAAELDPVATGARGTQGKATRVQVLR</sequence>
<dbReference type="Proteomes" id="UP000321258">
    <property type="component" value="Unassembled WGS sequence"/>
</dbReference>
<organism evidence="1 2">
    <name type="scientific">Methylobacterium haplocladii</name>
    <dbReference type="NCBI Taxonomy" id="1176176"/>
    <lineage>
        <taxon>Bacteria</taxon>
        <taxon>Pseudomonadati</taxon>
        <taxon>Pseudomonadota</taxon>
        <taxon>Alphaproteobacteria</taxon>
        <taxon>Hyphomicrobiales</taxon>
        <taxon>Methylobacteriaceae</taxon>
        <taxon>Methylobacterium</taxon>
    </lineage>
</organism>
<dbReference type="AlphaFoldDB" id="A0A512IVV7"/>
<name>A0A512IVV7_9HYPH</name>
<gene>
    <name evidence="1" type="ORF">MHA02_42370</name>
</gene>
<evidence type="ECO:0000313" key="1">
    <source>
        <dbReference type="EMBL" id="GEP01850.1"/>
    </source>
</evidence>
<proteinExistence type="predicted"/>
<accession>A0A512IVV7</accession>
<comment type="caution">
    <text evidence="1">The sequence shown here is derived from an EMBL/GenBank/DDBJ whole genome shotgun (WGS) entry which is preliminary data.</text>
</comment>
<reference evidence="1 2" key="1">
    <citation type="submission" date="2019-07" db="EMBL/GenBank/DDBJ databases">
        <title>Whole genome shotgun sequence of Methylobacterium haplocladii NBRC 107714.</title>
        <authorList>
            <person name="Hosoyama A."/>
            <person name="Uohara A."/>
            <person name="Ohji S."/>
            <person name="Ichikawa N."/>
        </authorList>
    </citation>
    <scope>NUCLEOTIDE SEQUENCE [LARGE SCALE GENOMIC DNA]</scope>
    <source>
        <strain evidence="1 2">NBRC 107714</strain>
    </source>
</reference>
<protein>
    <submittedName>
        <fullName evidence="1">Uncharacterized protein</fullName>
    </submittedName>
</protein>